<comment type="caution">
    <text evidence="1">The sequence shown here is derived from an EMBL/GenBank/DDBJ whole genome shotgun (WGS) entry which is preliminary data.</text>
</comment>
<reference evidence="1 2" key="1">
    <citation type="submission" date="2019-03" db="EMBL/GenBank/DDBJ databases">
        <title>First draft genome of Liparis tanakae, snailfish: a comprehensive survey of snailfish specific genes.</title>
        <authorList>
            <person name="Kim W."/>
            <person name="Song I."/>
            <person name="Jeong J.-H."/>
            <person name="Kim D."/>
            <person name="Kim S."/>
            <person name="Ryu S."/>
            <person name="Song J.Y."/>
            <person name="Lee S.K."/>
        </authorList>
    </citation>
    <scope>NUCLEOTIDE SEQUENCE [LARGE SCALE GENOMIC DNA]</scope>
    <source>
        <tissue evidence="1">Muscle</tissue>
    </source>
</reference>
<name>A0A4Z2G2B9_9TELE</name>
<dbReference type="AlphaFoldDB" id="A0A4Z2G2B9"/>
<dbReference type="OrthoDB" id="10665456at2759"/>
<keyword evidence="2" id="KW-1185">Reference proteome</keyword>
<proteinExistence type="predicted"/>
<evidence type="ECO:0000313" key="2">
    <source>
        <dbReference type="Proteomes" id="UP000314294"/>
    </source>
</evidence>
<organism evidence="1 2">
    <name type="scientific">Liparis tanakae</name>
    <name type="common">Tanaka's snailfish</name>
    <dbReference type="NCBI Taxonomy" id="230148"/>
    <lineage>
        <taxon>Eukaryota</taxon>
        <taxon>Metazoa</taxon>
        <taxon>Chordata</taxon>
        <taxon>Craniata</taxon>
        <taxon>Vertebrata</taxon>
        <taxon>Euteleostomi</taxon>
        <taxon>Actinopterygii</taxon>
        <taxon>Neopterygii</taxon>
        <taxon>Teleostei</taxon>
        <taxon>Neoteleostei</taxon>
        <taxon>Acanthomorphata</taxon>
        <taxon>Eupercaria</taxon>
        <taxon>Perciformes</taxon>
        <taxon>Cottioidei</taxon>
        <taxon>Cottales</taxon>
        <taxon>Liparidae</taxon>
        <taxon>Liparis</taxon>
    </lineage>
</organism>
<gene>
    <name evidence="1" type="ORF">EYF80_042797</name>
</gene>
<dbReference type="Proteomes" id="UP000314294">
    <property type="component" value="Unassembled WGS sequence"/>
</dbReference>
<accession>A0A4Z2G2B9</accession>
<protein>
    <submittedName>
        <fullName evidence="1">Uncharacterized protein</fullName>
    </submittedName>
</protein>
<sequence length="355" mass="39953">MKYRSRKKSFSHILQPDESAAAAERCLGHGVGTQEERLSNTEKFLSGDCKRLHEPMTLERYVAICMPLRHGELCSRSTTISDFTSWPDLLQTEDPCTGDVGILFGLDHDDETVCVYAGFCASLSPYGELYSVASPCFDQLLFTPGTCWWDYNSQLSTKHLEILQEGLQTQTKLVYCNFKSPETRQSQDRAMGETGLWLAQQREPRDCFTYIPKRPSSIIASRLTHIDPSPDIQMVEISAGFIVGLSAVHSRSYIGQSGFQLLLLAVPLDLSLSLYCHGNQGSQQSWQQQILQVGSGYLLELFVAAEQLEQGHHSGRFFQHTDTAFDLDLDTGRGKWFVCNVHLLKYLPPTLKQVR</sequence>
<evidence type="ECO:0000313" key="1">
    <source>
        <dbReference type="EMBL" id="TNN46994.1"/>
    </source>
</evidence>
<dbReference type="EMBL" id="SRLO01000762">
    <property type="protein sequence ID" value="TNN46994.1"/>
    <property type="molecule type" value="Genomic_DNA"/>
</dbReference>